<name>J0QV17_9HYPH</name>
<keyword evidence="5 7" id="KW-0658">Purine biosynthesis</keyword>
<dbReference type="Gene3D" id="3.40.50.2020">
    <property type="match status" value="1"/>
</dbReference>
<organism evidence="11 12">
    <name type="scientific">Bartonella melophagi K-2C</name>
    <dbReference type="NCBI Taxonomy" id="1094557"/>
    <lineage>
        <taxon>Bacteria</taxon>
        <taxon>Pseudomonadati</taxon>
        <taxon>Pseudomonadota</taxon>
        <taxon>Alphaproteobacteria</taxon>
        <taxon>Hyphomicrobiales</taxon>
        <taxon>Bartonellaceae</taxon>
        <taxon>Bartonella</taxon>
    </lineage>
</organism>
<dbReference type="InterPro" id="IPR029055">
    <property type="entry name" value="Ntn_hydrolases_N"/>
</dbReference>
<evidence type="ECO:0000256" key="3">
    <source>
        <dbReference type="ARBA" id="ARBA00022676"/>
    </source>
</evidence>
<comment type="caution">
    <text evidence="11">The sequence shown here is derived from an EMBL/GenBank/DDBJ whole genome shotgun (WGS) entry which is preliminary data.</text>
</comment>
<dbReference type="PANTHER" id="PTHR11907">
    <property type="entry name" value="AMIDOPHOSPHORIBOSYLTRANSFERASE"/>
    <property type="match status" value="1"/>
</dbReference>
<comment type="catalytic activity">
    <reaction evidence="7 8">
        <text>5-phospho-beta-D-ribosylamine + L-glutamate + diphosphate = 5-phospho-alpha-D-ribose 1-diphosphate + L-glutamine + H2O</text>
        <dbReference type="Rhea" id="RHEA:14905"/>
        <dbReference type="ChEBI" id="CHEBI:15377"/>
        <dbReference type="ChEBI" id="CHEBI:29985"/>
        <dbReference type="ChEBI" id="CHEBI:33019"/>
        <dbReference type="ChEBI" id="CHEBI:58017"/>
        <dbReference type="ChEBI" id="CHEBI:58359"/>
        <dbReference type="ChEBI" id="CHEBI:58681"/>
        <dbReference type="EC" id="2.4.2.14"/>
    </reaction>
</comment>
<evidence type="ECO:0000256" key="9">
    <source>
        <dbReference type="PIRSR" id="PIRSR000485-1"/>
    </source>
</evidence>
<dbReference type="PROSITE" id="PS51278">
    <property type="entry name" value="GATASE_TYPE_2"/>
    <property type="match status" value="1"/>
</dbReference>
<dbReference type="EMBL" id="AIMA01000014">
    <property type="protein sequence ID" value="EJF89816.1"/>
    <property type="molecule type" value="Genomic_DNA"/>
</dbReference>
<evidence type="ECO:0000259" key="10">
    <source>
        <dbReference type="PROSITE" id="PS51278"/>
    </source>
</evidence>
<evidence type="ECO:0000313" key="12">
    <source>
        <dbReference type="Proteomes" id="UP000009017"/>
    </source>
</evidence>
<keyword evidence="6 7" id="KW-0315">Glutamine amidotransferase</keyword>
<dbReference type="SUPFAM" id="SSF56235">
    <property type="entry name" value="N-terminal nucleophile aminohydrolases (Ntn hydrolases)"/>
    <property type="match status" value="1"/>
</dbReference>
<evidence type="ECO:0000256" key="6">
    <source>
        <dbReference type="ARBA" id="ARBA00022962"/>
    </source>
</evidence>
<comment type="function">
    <text evidence="7">Catalyzes the formation of phosphoribosylamine from phosphoribosylpyrophosphate (PRPP) and glutamine.</text>
</comment>
<comment type="similarity">
    <text evidence="2 7 8">In the C-terminal section; belongs to the purine/pyrimidine phosphoribosyltransferase family.</text>
</comment>
<dbReference type="EC" id="2.4.2.14" evidence="7"/>
<dbReference type="GO" id="GO:0009113">
    <property type="term" value="P:purine nucleobase biosynthetic process"/>
    <property type="evidence" value="ECO:0007669"/>
    <property type="project" value="UniProtKB-UniRule"/>
</dbReference>
<accession>J0QV17</accession>
<dbReference type="Gene3D" id="3.60.20.10">
    <property type="entry name" value="Glutamine Phosphoribosylpyrophosphate, subunit 1, domain 1"/>
    <property type="match status" value="1"/>
</dbReference>
<dbReference type="InterPro" id="IPR029057">
    <property type="entry name" value="PRTase-like"/>
</dbReference>
<dbReference type="NCBIfam" id="TIGR01134">
    <property type="entry name" value="purF"/>
    <property type="match status" value="1"/>
</dbReference>
<feature type="active site" description="Nucleophile" evidence="7 9">
    <location>
        <position position="23"/>
    </location>
</feature>
<reference evidence="11 12" key="1">
    <citation type="submission" date="2012-03" db="EMBL/GenBank/DDBJ databases">
        <title>The Genome Sequence of Bartonella melophagi K-2C.</title>
        <authorList>
            <consortium name="The Broad Institute Genome Sequencing Platform"/>
            <consortium name="The Broad Institute Genome Sequencing Center for Infectious Disease"/>
            <person name="Feldgarden M."/>
            <person name="Kirby J."/>
            <person name="Kosoy M."/>
            <person name="Birtles R."/>
            <person name="Probert W.S."/>
            <person name="Chiaraviglio L."/>
            <person name="Young S.K."/>
            <person name="Zeng Q."/>
            <person name="Gargeya S."/>
            <person name="Fitzgerald M."/>
            <person name="Haas B."/>
            <person name="Abouelleil A."/>
            <person name="Alvarado L."/>
            <person name="Arachchi H.M."/>
            <person name="Berlin A."/>
            <person name="Chapman S.B."/>
            <person name="Gearin G."/>
            <person name="Goldberg J."/>
            <person name="Griggs A."/>
            <person name="Gujja S."/>
            <person name="Hansen M."/>
            <person name="Heiman D."/>
            <person name="Howarth C."/>
            <person name="Larimer J."/>
            <person name="Lui A."/>
            <person name="MacDonald P.J.P."/>
            <person name="McCowen C."/>
            <person name="Montmayeur A."/>
            <person name="Murphy C."/>
            <person name="Neiman D."/>
            <person name="Pearson M."/>
            <person name="Priest M."/>
            <person name="Roberts A."/>
            <person name="Saif S."/>
            <person name="Shea T."/>
            <person name="Sisk P."/>
            <person name="Stolte C."/>
            <person name="Sykes S."/>
            <person name="Wortman J."/>
            <person name="Nusbaum C."/>
            <person name="Birren B."/>
        </authorList>
    </citation>
    <scope>NUCLEOTIDE SEQUENCE [LARGE SCALE GENOMIC DNA]</scope>
    <source>
        <strain evidence="11 12">K-2C</strain>
    </source>
</reference>
<dbReference type="InterPro" id="IPR035584">
    <property type="entry name" value="PurF_N"/>
</dbReference>
<dbReference type="Pfam" id="PF00156">
    <property type="entry name" value="Pribosyltran"/>
    <property type="match status" value="1"/>
</dbReference>
<keyword evidence="3 7" id="KW-0328">Glycosyltransferase</keyword>
<dbReference type="Proteomes" id="UP000009017">
    <property type="component" value="Unassembled WGS sequence"/>
</dbReference>
<dbReference type="HOGENOM" id="CLU_022389_3_1_5"/>
<evidence type="ECO:0000256" key="7">
    <source>
        <dbReference type="HAMAP-Rule" id="MF_01931"/>
    </source>
</evidence>
<dbReference type="HAMAP" id="MF_01931">
    <property type="entry name" value="PurF"/>
    <property type="match status" value="1"/>
</dbReference>
<dbReference type="CDD" id="cd06223">
    <property type="entry name" value="PRTases_typeI"/>
    <property type="match status" value="1"/>
</dbReference>
<evidence type="ECO:0000256" key="2">
    <source>
        <dbReference type="ARBA" id="ARBA00010138"/>
    </source>
</evidence>
<proteinExistence type="inferred from homology"/>
<evidence type="ECO:0000256" key="1">
    <source>
        <dbReference type="ARBA" id="ARBA00005209"/>
    </source>
</evidence>
<dbReference type="InterPro" id="IPR000836">
    <property type="entry name" value="PRTase_dom"/>
</dbReference>
<evidence type="ECO:0000256" key="4">
    <source>
        <dbReference type="ARBA" id="ARBA00022679"/>
    </source>
</evidence>
<dbReference type="GO" id="GO:0004044">
    <property type="term" value="F:amidophosphoribosyltransferase activity"/>
    <property type="evidence" value="ECO:0007669"/>
    <property type="project" value="UniProtKB-UniRule"/>
</dbReference>
<dbReference type="SUPFAM" id="SSF53271">
    <property type="entry name" value="PRTase-like"/>
    <property type="match status" value="1"/>
</dbReference>
<evidence type="ECO:0000256" key="5">
    <source>
        <dbReference type="ARBA" id="ARBA00022755"/>
    </source>
</evidence>
<evidence type="ECO:0000256" key="8">
    <source>
        <dbReference type="PIRNR" id="PIRNR000485"/>
    </source>
</evidence>
<dbReference type="UniPathway" id="UPA00074">
    <property type="reaction ID" value="UER00124"/>
</dbReference>
<sequence length="497" mass="54863">MMTKINIPYQEPSFDDDTLHEECGVFGILGHKDAATLTALGLHALQHRGQEAAGIVSYHNKMFHQEKHLGLVGDHYTNPATLARLPGDRAIGHTRYSTTGEIALRNVQPLFAELKAGGIAIAHNGNLTNGLTLRHELIASGAICQSTSDSEVFLHLIARSRHESSSDRFVDAIRQVEGGYAMLALTRTKLIAARDPIGIRPLVLGELDGKPIFCSETCALDIIGAKYVRDVKNGEIIICETQNNGEITTKIIKPEIEKPEKLCLFEYVYFARPDSIVGGRSVYAVRKNMGIQLAQEAPCEGDVVVPVPDGGTPAAIGYAQKIGIPFELGIIRNHYVGRTFIEPTQQIRAFGVKLKHSANRPIIEGKRVILVDDSIVRGTTSIKIVRMLRDAGAKEVHMRISSPMIFYPDFYGIDTPKIEDLLANKYPDLKSMCNFIGTDSLEFLSTDGLYLAIIGEKRNNSSPQFTDHYFTGHYPTHLTDQKSIPKVHKLSVLKTRN</sequence>
<keyword evidence="12" id="KW-1185">Reference proteome</keyword>
<dbReference type="InterPro" id="IPR005854">
    <property type="entry name" value="PurF"/>
</dbReference>
<dbReference type="GO" id="GO:0006189">
    <property type="term" value="P:'de novo' IMP biosynthetic process"/>
    <property type="evidence" value="ECO:0007669"/>
    <property type="project" value="UniProtKB-UniRule"/>
</dbReference>
<dbReference type="PATRIC" id="fig|1094557.3.peg.911"/>
<dbReference type="CDD" id="cd00715">
    <property type="entry name" value="GPATase_N"/>
    <property type="match status" value="1"/>
</dbReference>
<dbReference type="eggNOG" id="COG0034">
    <property type="taxonomic scope" value="Bacteria"/>
</dbReference>
<comment type="caution">
    <text evidence="7">Lacks conserved residue(s) required for the propagation of feature annotation.</text>
</comment>
<keyword evidence="4 7" id="KW-0808">Transferase</keyword>
<comment type="pathway">
    <text evidence="1 7 8">Purine metabolism; IMP biosynthesis via de novo pathway; N(1)-(5-phospho-D-ribosyl)glycinamide from 5-phospho-alpha-D-ribose 1-diphosphate: step 1/2.</text>
</comment>
<dbReference type="AlphaFoldDB" id="J0QV17"/>
<dbReference type="InterPro" id="IPR017932">
    <property type="entry name" value="GATase_2_dom"/>
</dbReference>
<feature type="domain" description="Glutamine amidotransferase type-2" evidence="10">
    <location>
        <begin position="23"/>
        <end position="242"/>
    </location>
</feature>
<dbReference type="PIRSF" id="PIRSF000485">
    <property type="entry name" value="Amd_phspho_trans"/>
    <property type="match status" value="1"/>
</dbReference>
<dbReference type="Pfam" id="PF13537">
    <property type="entry name" value="GATase_7"/>
    <property type="match status" value="1"/>
</dbReference>
<gene>
    <name evidence="7" type="primary">purF</name>
    <name evidence="11" type="ORF">ME3_00866</name>
</gene>
<protein>
    <recommendedName>
        <fullName evidence="7">Amidophosphoribosyltransferase</fullName>
        <shortName evidence="7">ATase</shortName>
        <ecNumber evidence="7">2.4.2.14</ecNumber>
    </recommendedName>
    <alternativeName>
        <fullName evidence="7">Glutamine phosphoribosylpyrophosphate amidotransferase</fullName>
        <shortName evidence="7">GPATase</shortName>
    </alternativeName>
</protein>
<evidence type="ECO:0000313" key="11">
    <source>
        <dbReference type="EMBL" id="EJF89816.1"/>
    </source>
</evidence>